<proteinExistence type="predicted"/>
<sequence length="68" mass="8096">MRNRTLPNHPKAYRHQYRPARGPIRHQEVTTSSPTKTRTREVLQLSTHEDTDTNRIVTTYYFNTNDII</sequence>
<protein>
    <submittedName>
        <fullName evidence="2">Uncharacterized protein</fullName>
    </submittedName>
</protein>
<dbReference type="Proteomes" id="UP000719412">
    <property type="component" value="Unassembled WGS sequence"/>
</dbReference>
<reference evidence="2" key="2">
    <citation type="submission" date="2021-08" db="EMBL/GenBank/DDBJ databases">
        <authorList>
            <person name="Eriksson T."/>
        </authorList>
    </citation>
    <scope>NUCLEOTIDE SEQUENCE</scope>
    <source>
        <strain evidence="2">Stoneville</strain>
        <tissue evidence="2">Whole head</tissue>
    </source>
</reference>
<reference evidence="2" key="1">
    <citation type="journal article" date="2020" name="J Insects Food Feed">
        <title>The yellow mealworm (Tenebrio molitor) genome: a resource for the emerging insects as food and feed industry.</title>
        <authorList>
            <person name="Eriksson T."/>
            <person name="Andere A."/>
            <person name="Kelstrup H."/>
            <person name="Emery V."/>
            <person name="Picard C."/>
        </authorList>
    </citation>
    <scope>NUCLEOTIDE SEQUENCE</scope>
    <source>
        <strain evidence="2">Stoneville</strain>
        <tissue evidence="2">Whole head</tissue>
    </source>
</reference>
<dbReference type="EMBL" id="JABDTM020025773">
    <property type="protein sequence ID" value="KAH0812819.1"/>
    <property type="molecule type" value="Genomic_DNA"/>
</dbReference>
<name>A0A8J6HDM0_TENMO</name>
<keyword evidence="3" id="KW-1185">Reference proteome</keyword>
<accession>A0A8J6HDM0</accession>
<dbReference type="AlphaFoldDB" id="A0A8J6HDM0"/>
<comment type="caution">
    <text evidence="2">The sequence shown here is derived from an EMBL/GenBank/DDBJ whole genome shotgun (WGS) entry which is preliminary data.</text>
</comment>
<evidence type="ECO:0000313" key="2">
    <source>
        <dbReference type="EMBL" id="KAH0812819.1"/>
    </source>
</evidence>
<feature type="region of interest" description="Disordered" evidence="1">
    <location>
        <begin position="18"/>
        <end position="41"/>
    </location>
</feature>
<evidence type="ECO:0000256" key="1">
    <source>
        <dbReference type="SAM" id="MobiDB-lite"/>
    </source>
</evidence>
<gene>
    <name evidence="2" type="ORF">GEV33_009972</name>
</gene>
<evidence type="ECO:0000313" key="3">
    <source>
        <dbReference type="Proteomes" id="UP000719412"/>
    </source>
</evidence>
<organism evidence="2 3">
    <name type="scientific">Tenebrio molitor</name>
    <name type="common">Yellow mealworm beetle</name>
    <dbReference type="NCBI Taxonomy" id="7067"/>
    <lineage>
        <taxon>Eukaryota</taxon>
        <taxon>Metazoa</taxon>
        <taxon>Ecdysozoa</taxon>
        <taxon>Arthropoda</taxon>
        <taxon>Hexapoda</taxon>
        <taxon>Insecta</taxon>
        <taxon>Pterygota</taxon>
        <taxon>Neoptera</taxon>
        <taxon>Endopterygota</taxon>
        <taxon>Coleoptera</taxon>
        <taxon>Polyphaga</taxon>
        <taxon>Cucujiformia</taxon>
        <taxon>Tenebrionidae</taxon>
        <taxon>Tenebrio</taxon>
    </lineage>
</organism>